<dbReference type="VEuPathDB" id="FungiDB:MPH_11059"/>
<reference evidence="1 2" key="1">
    <citation type="journal article" date="2012" name="BMC Genomics">
        <title>Tools to kill: Genome of one of the most destructive plant pathogenic fungi Macrophomina phaseolina.</title>
        <authorList>
            <person name="Islam M.S."/>
            <person name="Haque M.S."/>
            <person name="Islam M.M."/>
            <person name="Emdad E.M."/>
            <person name="Halim A."/>
            <person name="Hossen Q.M.M."/>
            <person name="Hossain M.Z."/>
            <person name="Ahmed B."/>
            <person name="Rahim S."/>
            <person name="Rahman M.S."/>
            <person name="Alam M.M."/>
            <person name="Hou S."/>
            <person name="Wan X."/>
            <person name="Saito J.A."/>
            <person name="Alam M."/>
        </authorList>
    </citation>
    <scope>NUCLEOTIDE SEQUENCE [LARGE SCALE GENOMIC DNA]</scope>
    <source>
        <strain evidence="1 2">MS6</strain>
    </source>
</reference>
<sequence length="407" mass="45873">MSARMWQPQRGLLPIPEVPGSPHIPKDVLLEAATQLGHHFHIPSAGSQEHLDELLAELHGLCDDILTHGPRYLDSPNLKGAFETIISDCLELLDSPDSVQDPVARTKFFRSVRGIAIKLMAVIQKNQDLTHLMRRLPEFTNKALRKSSRYINDLPRWTQFLGFNAPGAKRLQVQLEAHSGFLQPQRRGYQILPQAGIRILRVWDESMKCSINNMDPTWLKGYWAPRFEWGSLSQHRLALGIRRFDSVCMKPSPWAKPPRHKNAHQLAFVNNHRTELEHLNSFLGDAAVGSGHMPGVFGGNLDGICYTRRMAQHGESSENFFDFVLVQRFIRDDELERLRERDSLSLEEYRRLLTTGPSASTLIVFPNGQAVVMPISQCAMVNGTWVPRPTLMQAPASQASSSAQTAP</sequence>
<protein>
    <submittedName>
        <fullName evidence="1">Uncharacterized protein</fullName>
    </submittedName>
</protein>
<evidence type="ECO:0000313" key="2">
    <source>
        <dbReference type="Proteomes" id="UP000007129"/>
    </source>
</evidence>
<evidence type="ECO:0000313" key="1">
    <source>
        <dbReference type="EMBL" id="EKG11566.1"/>
    </source>
</evidence>
<dbReference type="InParanoid" id="K2QNT9"/>
<comment type="caution">
    <text evidence="1">The sequence shown here is derived from an EMBL/GenBank/DDBJ whole genome shotgun (WGS) entry which is preliminary data.</text>
</comment>
<dbReference type="OrthoDB" id="3938712at2759"/>
<gene>
    <name evidence="1" type="ORF">MPH_11059</name>
</gene>
<organism evidence="1 2">
    <name type="scientific">Macrophomina phaseolina (strain MS6)</name>
    <name type="common">Charcoal rot fungus</name>
    <dbReference type="NCBI Taxonomy" id="1126212"/>
    <lineage>
        <taxon>Eukaryota</taxon>
        <taxon>Fungi</taxon>
        <taxon>Dikarya</taxon>
        <taxon>Ascomycota</taxon>
        <taxon>Pezizomycotina</taxon>
        <taxon>Dothideomycetes</taxon>
        <taxon>Dothideomycetes incertae sedis</taxon>
        <taxon>Botryosphaeriales</taxon>
        <taxon>Botryosphaeriaceae</taxon>
        <taxon>Macrophomina</taxon>
    </lineage>
</organism>
<dbReference type="AlphaFoldDB" id="K2QNT9"/>
<proteinExistence type="predicted"/>
<name>K2QNT9_MACPH</name>
<accession>K2QNT9</accession>
<dbReference type="HOGENOM" id="CLU_676284_0_0_1"/>
<dbReference type="Proteomes" id="UP000007129">
    <property type="component" value="Unassembled WGS sequence"/>
</dbReference>
<dbReference type="EMBL" id="AHHD01000467">
    <property type="protein sequence ID" value="EKG11566.1"/>
    <property type="molecule type" value="Genomic_DNA"/>
</dbReference>